<evidence type="ECO:0000256" key="1">
    <source>
        <dbReference type="SAM" id="MobiDB-lite"/>
    </source>
</evidence>
<dbReference type="EMBL" id="JABSTR010000001">
    <property type="protein sequence ID" value="KAH9359826.1"/>
    <property type="molecule type" value="Genomic_DNA"/>
</dbReference>
<comment type="caution">
    <text evidence="2">The sequence shown here is derived from an EMBL/GenBank/DDBJ whole genome shotgun (WGS) entry which is preliminary data.</text>
</comment>
<accession>A0A9J6FA26</accession>
<proteinExistence type="predicted"/>
<sequence>MEVSSCPLGRLSAFGADVPATFERTAVLRGAQSAKRLATWMKSAMMNSGDEAAGGNAPLDAPPNTRGVARNEEAGASKAIHGEGNGTEEEKQGNHSAQTLLDPNDDDDQATPRATTSTATQKKDGSPAAPVHAGDDTNKARATAAAVAAKRPRESPGLSDDPRQKQLEREWSKVANKSKKSKVPAQQNRSASASRSFRL</sequence>
<gene>
    <name evidence="2" type="ORF">HPB48_015710</name>
</gene>
<organism evidence="2 3">
    <name type="scientific">Haemaphysalis longicornis</name>
    <name type="common">Bush tick</name>
    <dbReference type="NCBI Taxonomy" id="44386"/>
    <lineage>
        <taxon>Eukaryota</taxon>
        <taxon>Metazoa</taxon>
        <taxon>Ecdysozoa</taxon>
        <taxon>Arthropoda</taxon>
        <taxon>Chelicerata</taxon>
        <taxon>Arachnida</taxon>
        <taxon>Acari</taxon>
        <taxon>Parasitiformes</taxon>
        <taxon>Ixodida</taxon>
        <taxon>Ixodoidea</taxon>
        <taxon>Ixodidae</taxon>
        <taxon>Haemaphysalinae</taxon>
        <taxon>Haemaphysalis</taxon>
    </lineage>
</organism>
<reference evidence="2 3" key="1">
    <citation type="journal article" date="2020" name="Cell">
        <title>Large-Scale Comparative Analyses of Tick Genomes Elucidate Their Genetic Diversity and Vector Capacities.</title>
        <authorList>
            <consortium name="Tick Genome and Microbiome Consortium (TIGMIC)"/>
            <person name="Jia N."/>
            <person name="Wang J."/>
            <person name="Shi W."/>
            <person name="Du L."/>
            <person name="Sun Y."/>
            <person name="Zhan W."/>
            <person name="Jiang J.F."/>
            <person name="Wang Q."/>
            <person name="Zhang B."/>
            <person name="Ji P."/>
            <person name="Bell-Sakyi L."/>
            <person name="Cui X.M."/>
            <person name="Yuan T.T."/>
            <person name="Jiang B.G."/>
            <person name="Yang W.F."/>
            <person name="Lam T.T."/>
            <person name="Chang Q.C."/>
            <person name="Ding S.J."/>
            <person name="Wang X.J."/>
            <person name="Zhu J.G."/>
            <person name="Ruan X.D."/>
            <person name="Zhao L."/>
            <person name="Wei J.T."/>
            <person name="Ye R.Z."/>
            <person name="Que T.C."/>
            <person name="Du C.H."/>
            <person name="Zhou Y.H."/>
            <person name="Cheng J.X."/>
            <person name="Dai P.F."/>
            <person name="Guo W.B."/>
            <person name="Han X.H."/>
            <person name="Huang E.J."/>
            <person name="Li L.F."/>
            <person name="Wei W."/>
            <person name="Gao Y.C."/>
            <person name="Liu J.Z."/>
            <person name="Shao H.Z."/>
            <person name="Wang X."/>
            <person name="Wang C.C."/>
            <person name="Yang T.C."/>
            <person name="Huo Q.B."/>
            <person name="Li W."/>
            <person name="Chen H.Y."/>
            <person name="Chen S.E."/>
            <person name="Zhou L.G."/>
            <person name="Ni X.B."/>
            <person name="Tian J.H."/>
            <person name="Sheng Y."/>
            <person name="Liu T."/>
            <person name="Pan Y.S."/>
            <person name="Xia L.Y."/>
            <person name="Li J."/>
            <person name="Zhao F."/>
            <person name="Cao W.C."/>
        </authorList>
    </citation>
    <scope>NUCLEOTIDE SEQUENCE [LARGE SCALE GENOMIC DNA]</scope>
    <source>
        <strain evidence="2">HaeL-2018</strain>
    </source>
</reference>
<feature type="compositionally biased region" description="Basic and acidic residues" evidence="1">
    <location>
        <begin position="160"/>
        <end position="172"/>
    </location>
</feature>
<feature type="compositionally biased region" description="Low complexity" evidence="1">
    <location>
        <begin position="140"/>
        <end position="149"/>
    </location>
</feature>
<keyword evidence="3" id="KW-1185">Reference proteome</keyword>
<dbReference type="VEuPathDB" id="VectorBase:HLOH_045710"/>
<dbReference type="Proteomes" id="UP000821853">
    <property type="component" value="Chromosome 1"/>
</dbReference>
<dbReference type="AlphaFoldDB" id="A0A9J6FA26"/>
<feature type="compositionally biased region" description="Low complexity" evidence="1">
    <location>
        <begin position="189"/>
        <end position="199"/>
    </location>
</feature>
<name>A0A9J6FA26_HAELO</name>
<evidence type="ECO:0000313" key="2">
    <source>
        <dbReference type="EMBL" id="KAH9359826.1"/>
    </source>
</evidence>
<protein>
    <submittedName>
        <fullName evidence="2">Uncharacterized protein</fullName>
    </submittedName>
</protein>
<feature type="region of interest" description="Disordered" evidence="1">
    <location>
        <begin position="47"/>
        <end position="199"/>
    </location>
</feature>
<evidence type="ECO:0000313" key="3">
    <source>
        <dbReference type="Proteomes" id="UP000821853"/>
    </source>
</evidence>